<evidence type="ECO:0000313" key="3">
    <source>
        <dbReference type="Proteomes" id="UP000093391"/>
    </source>
</evidence>
<keyword evidence="3" id="KW-1185">Reference proteome</keyword>
<organism evidence="2 3">
    <name type="scientific">Acinetobacter larvae</name>
    <dbReference type="NCBI Taxonomy" id="1789224"/>
    <lineage>
        <taxon>Bacteria</taxon>
        <taxon>Pseudomonadati</taxon>
        <taxon>Pseudomonadota</taxon>
        <taxon>Gammaproteobacteria</taxon>
        <taxon>Moraxellales</taxon>
        <taxon>Moraxellaceae</taxon>
        <taxon>Acinetobacter</taxon>
    </lineage>
</organism>
<feature type="transmembrane region" description="Helical" evidence="1">
    <location>
        <begin position="33"/>
        <end position="52"/>
    </location>
</feature>
<feature type="transmembrane region" description="Helical" evidence="1">
    <location>
        <begin position="92"/>
        <end position="111"/>
    </location>
</feature>
<dbReference type="EMBL" id="CP016895">
    <property type="protein sequence ID" value="AOA59863.1"/>
    <property type="molecule type" value="Genomic_DNA"/>
</dbReference>
<dbReference type="Proteomes" id="UP000093391">
    <property type="component" value="Chromosome"/>
</dbReference>
<dbReference type="KEGG" id="ala:BFG52_04045"/>
<keyword evidence="1" id="KW-0472">Membrane</keyword>
<evidence type="ECO:0000256" key="1">
    <source>
        <dbReference type="SAM" id="Phobius"/>
    </source>
</evidence>
<keyword evidence="1" id="KW-0812">Transmembrane</keyword>
<evidence type="ECO:0008006" key="4">
    <source>
        <dbReference type="Google" id="ProtNLM"/>
    </source>
</evidence>
<sequence length="113" mass="12532">MNDAMTTAKVVTTPKKRPAKKNQELTLSYRLMVLYRFVLAIVGGYFLAMMAARAIAKFFTSNPFTAAMSATLWAFAIYAAVFIWVFMVNKTLKATLGVLIPALLLTIYVKVGL</sequence>
<dbReference type="AlphaFoldDB" id="A0A1B2M490"/>
<dbReference type="STRING" id="1789224.BFG52_04045"/>
<reference evidence="2 3" key="1">
    <citation type="submission" date="2016-08" db="EMBL/GenBank/DDBJ databases">
        <authorList>
            <person name="Seilhamer J.J."/>
        </authorList>
    </citation>
    <scope>NUCLEOTIDE SEQUENCE [LARGE SCALE GENOMIC DNA]</scope>
    <source>
        <strain evidence="2 3">BRTC-1</strain>
    </source>
</reference>
<evidence type="ECO:0000313" key="2">
    <source>
        <dbReference type="EMBL" id="AOA59863.1"/>
    </source>
</evidence>
<accession>A0A1B2M490</accession>
<keyword evidence="1" id="KW-1133">Transmembrane helix</keyword>
<name>A0A1B2M490_9GAMM</name>
<proteinExistence type="predicted"/>
<feature type="transmembrane region" description="Helical" evidence="1">
    <location>
        <begin position="64"/>
        <end position="86"/>
    </location>
</feature>
<gene>
    <name evidence="2" type="ORF">BFG52_04045</name>
</gene>
<protein>
    <recommendedName>
        <fullName evidence="4">Iron transporter</fullName>
    </recommendedName>
</protein>